<dbReference type="InterPro" id="IPR011006">
    <property type="entry name" value="CheY-like_superfamily"/>
</dbReference>
<dbReference type="SMART" id="SM00448">
    <property type="entry name" value="REC"/>
    <property type="match status" value="1"/>
</dbReference>
<dbReference type="InterPro" id="IPR000014">
    <property type="entry name" value="PAS"/>
</dbReference>
<comment type="catalytic activity">
    <reaction evidence="1">
        <text>ATP + protein L-histidine = ADP + protein N-phospho-L-histidine.</text>
        <dbReference type="EC" id="2.7.13.3"/>
    </reaction>
</comment>
<dbReference type="Gene3D" id="3.30.565.10">
    <property type="entry name" value="Histidine kinase-like ATPase, C-terminal domain"/>
    <property type="match status" value="1"/>
</dbReference>
<evidence type="ECO:0000259" key="8">
    <source>
        <dbReference type="PROSITE" id="PS50113"/>
    </source>
</evidence>
<keyword evidence="10" id="KW-1185">Reference proteome</keyword>
<dbReference type="InterPro" id="IPR003594">
    <property type="entry name" value="HATPase_dom"/>
</dbReference>
<keyword evidence="9" id="KW-0067">ATP-binding</keyword>
<proteinExistence type="predicted"/>
<dbReference type="InterPro" id="IPR003661">
    <property type="entry name" value="HisK_dim/P_dom"/>
</dbReference>
<dbReference type="Gene3D" id="2.10.70.100">
    <property type="match status" value="1"/>
</dbReference>
<dbReference type="SUPFAM" id="SSF55785">
    <property type="entry name" value="PYP-like sensor domain (PAS domain)"/>
    <property type="match status" value="1"/>
</dbReference>
<evidence type="ECO:0000256" key="4">
    <source>
        <dbReference type="PROSITE-ProRule" id="PRU00169"/>
    </source>
</evidence>
<dbReference type="PROSITE" id="PS50113">
    <property type="entry name" value="PAC"/>
    <property type="match status" value="1"/>
</dbReference>
<dbReference type="RefSeq" id="WP_244763923.1">
    <property type="nucleotide sequence ID" value="NZ_JALJCJ010000010.1"/>
</dbReference>
<evidence type="ECO:0000256" key="3">
    <source>
        <dbReference type="ARBA" id="ARBA00022553"/>
    </source>
</evidence>
<dbReference type="SMART" id="SM00387">
    <property type="entry name" value="HATPase_c"/>
    <property type="match status" value="1"/>
</dbReference>
<reference evidence="9" key="1">
    <citation type="submission" date="2022-04" db="EMBL/GenBank/DDBJ databases">
        <title>Shinella lacus sp. nov., a novel member of the genus Shinella from water.</title>
        <authorList>
            <person name="Deng Y."/>
        </authorList>
    </citation>
    <scope>NUCLEOTIDE SEQUENCE</scope>
    <source>
        <strain evidence="9">JCM 31239</strain>
    </source>
</reference>
<feature type="domain" description="PAC" evidence="8">
    <location>
        <begin position="230"/>
        <end position="282"/>
    </location>
</feature>
<dbReference type="Pfam" id="PF00512">
    <property type="entry name" value="HisKA"/>
    <property type="match status" value="1"/>
</dbReference>
<dbReference type="Pfam" id="PF00072">
    <property type="entry name" value="Response_reg"/>
    <property type="match status" value="1"/>
</dbReference>
<evidence type="ECO:0000256" key="1">
    <source>
        <dbReference type="ARBA" id="ARBA00000085"/>
    </source>
</evidence>
<feature type="domain" description="Response regulatory" evidence="7">
    <location>
        <begin position="587"/>
        <end position="702"/>
    </location>
</feature>
<dbReference type="SUPFAM" id="SSF52172">
    <property type="entry name" value="CheY-like"/>
    <property type="match status" value="1"/>
</dbReference>
<evidence type="ECO:0000259" key="7">
    <source>
        <dbReference type="PROSITE" id="PS50110"/>
    </source>
</evidence>
<dbReference type="Pfam" id="PF08447">
    <property type="entry name" value="PAS_3"/>
    <property type="match status" value="1"/>
</dbReference>
<evidence type="ECO:0000313" key="10">
    <source>
        <dbReference type="Proteomes" id="UP001177080"/>
    </source>
</evidence>
<keyword evidence="3 4" id="KW-0597">Phosphoprotein</keyword>
<dbReference type="GO" id="GO:0005524">
    <property type="term" value="F:ATP binding"/>
    <property type="evidence" value="ECO:0007669"/>
    <property type="project" value="UniProtKB-KW"/>
</dbReference>
<dbReference type="InterPro" id="IPR005467">
    <property type="entry name" value="His_kinase_dom"/>
</dbReference>
<dbReference type="InterPro" id="IPR004358">
    <property type="entry name" value="Sig_transdc_His_kin-like_C"/>
</dbReference>
<dbReference type="Pfam" id="PF02518">
    <property type="entry name" value="HATPase_c"/>
    <property type="match status" value="1"/>
</dbReference>
<dbReference type="EMBL" id="WHSC02000014">
    <property type="protein sequence ID" value="MDO6124597.1"/>
    <property type="molecule type" value="Genomic_DNA"/>
</dbReference>
<evidence type="ECO:0000256" key="2">
    <source>
        <dbReference type="ARBA" id="ARBA00012438"/>
    </source>
</evidence>
<dbReference type="Proteomes" id="UP001177080">
    <property type="component" value="Unassembled WGS sequence"/>
</dbReference>
<sequence>MAKTDVQREGQRILVSAPYGRDADSVATLLREQDYLVSICRDLVEIAALLSEDIGAILLTEEALVGGVAVLREALQHQPSWSDVPFTLLAAPRTGRTPNVRLSQLALFDLASNSVVLERPLGRASLFSAVASAMRLRQKQFQMRDRLTDLDDSETQLRLATGAAGIGIWDFDPATEALRWDRRCKAMFGLDANAQISFEGSFQKGVHPDDLQMSIDAIAAALVPEGGGRLEIEYRAIGIDDGVERWISAKGGAIFADGKAVRLIGTVIDISERKRTEAALAASEAALRAEREALDQLNRTLEERVAQRTSELEAEVVARNQAEEALRQAQKMEAVGQLTGGIAHDFNNMLTGIIGGISVAKRRIASGRLEEVDRFMDAATESANRAAALIARLLAFSRRQTLDSKPLDVNAQLAATEELLRRTLPENIAIEVVVDPNAGNVLADVNQLESALLNMAGNARDAMPDGGRLTIRSERRLVDNSEARLLQGVKAGNYVAISVTDTGVGMPPEILEKVFEPFFTTKPIGQGTGLGLSMIYGFAQQSGGQANIDSEPGAGTRISLLLPATDGEDALSSNLADQVSESGEGQVVLVVEDDPSVRLLICEALGELDYRVLEAADSAPAVEILAFGRLINLMISDVGLPGMTGRQLAEVARAHRPTLPILFVTGYAENAATKAGFLGTNMAMIAKPFAIEVLAAKIAEMVEVGA</sequence>
<dbReference type="SMART" id="SM00388">
    <property type="entry name" value="HisKA"/>
    <property type="match status" value="1"/>
</dbReference>
<dbReference type="InterPro" id="IPR036890">
    <property type="entry name" value="HATPase_C_sf"/>
</dbReference>
<dbReference type="Gene3D" id="3.40.50.2300">
    <property type="match status" value="1"/>
</dbReference>
<protein>
    <recommendedName>
        <fullName evidence="2">histidine kinase</fullName>
        <ecNumber evidence="2">2.7.13.3</ecNumber>
    </recommendedName>
</protein>
<dbReference type="CDD" id="cd00130">
    <property type="entry name" value="PAS"/>
    <property type="match status" value="1"/>
</dbReference>
<dbReference type="InterPro" id="IPR000700">
    <property type="entry name" value="PAS-assoc_C"/>
</dbReference>
<evidence type="ECO:0000256" key="5">
    <source>
        <dbReference type="SAM" id="Coils"/>
    </source>
</evidence>
<dbReference type="Gene3D" id="3.30.450.20">
    <property type="entry name" value="PAS domain"/>
    <property type="match status" value="1"/>
</dbReference>
<keyword evidence="5" id="KW-0175">Coiled coil</keyword>
<dbReference type="SUPFAM" id="SSF55874">
    <property type="entry name" value="ATPase domain of HSP90 chaperone/DNA topoisomerase II/histidine kinase"/>
    <property type="match status" value="1"/>
</dbReference>
<dbReference type="InterPro" id="IPR036097">
    <property type="entry name" value="HisK_dim/P_sf"/>
</dbReference>
<feature type="coiled-coil region" evidence="5">
    <location>
        <begin position="280"/>
        <end position="332"/>
    </location>
</feature>
<dbReference type="NCBIfam" id="TIGR00229">
    <property type="entry name" value="sensory_box"/>
    <property type="match status" value="1"/>
</dbReference>
<dbReference type="InterPro" id="IPR001789">
    <property type="entry name" value="Sig_transdc_resp-reg_receiver"/>
</dbReference>
<keyword evidence="9" id="KW-0547">Nucleotide-binding</keyword>
<dbReference type="Gene3D" id="1.10.287.130">
    <property type="match status" value="1"/>
</dbReference>
<feature type="domain" description="Histidine kinase" evidence="6">
    <location>
        <begin position="341"/>
        <end position="566"/>
    </location>
</feature>
<name>A0ABT8XLI8_9HYPH</name>
<organism evidence="9 10">
    <name type="scientific">Shinella curvata</name>
    <dbReference type="NCBI Taxonomy" id="1817964"/>
    <lineage>
        <taxon>Bacteria</taxon>
        <taxon>Pseudomonadati</taxon>
        <taxon>Pseudomonadota</taxon>
        <taxon>Alphaproteobacteria</taxon>
        <taxon>Hyphomicrobiales</taxon>
        <taxon>Rhizobiaceae</taxon>
        <taxon>Shinella</taxon>
    </lineage>
</organism>
<dbReference type="PANTHER" id="PTHR43065:SF42">
    <property type="entry name" value="TWO-COMPONENT SENSOR PPRA"/>
    <property type="match status" value="1"/>
</dbReference>
<dbReference type="PROSITE" id="PS50109">
    <property type="entry name" value="HIS_KIN"/>
    <property type="match status" value="1"/>
</dbReference>
<dbReference type="PANTHER" id="PTHR43065">
    <property type="entry name" value="SENSOR HISTIDINE KINASE"/>
    <property type="match status" value="1"/>
</dbReference>
<dbReference type="PRINTS" id="PR00344">
    <property type="entry name" value="BCTRLSENSOR"/>
</dbReference>
<dbReference type="InterPro" id="IPR035965">
    <property type="entry name" value="PAS-like_dom_sf"/>
</dbReference>
<accession>A0ABT8XLI8</accession>
<feature type="modified residue" description="4-aspartylphosphate" evidence="4">
    <location>
        <position position="637"/>
    </location>
</feature>
<dbReference type="CDD" id="cd00082">
    <property type="entry name" value="HisKA"/>
    <property type="match status" value="1"/>
</dbReference>
<gene>
    <name evidence="9" type="ORF">GB928_025755</name>
</gene>
<comment type="caution">
    <text evidence="9">The sequence shown here is derived from an EMBL/GenBank/DDBJ whole genome shotgun (WGS) entry which is preliminary data.</text>
</comment>
<dbReference type="PROSITE" id="PS50110">
    <property type="entry name" value="RESPONSE_REGULATORY"/>
    <property type="match status" value="1"/>
</dbReference>
<evidence type="ECO:0000313" key="9">
    <source>
        <dbReference type="EMBL" id="MDO6124597.1"/>
    </source>
</evidence>
<dbReference type="SUPFAM" id="SSF47384">
    <property type="entry name" value="Homodimeric domain of signal transducing histidine kinase"/>
    <property type="match status" value="1"/>
</dbReference>
<dbReference type="EC" id="2.7.13.3" evidence="2"/>
<dbReference type="InterPro" id="IPR013655">
    <property type="entry name" value="PAS_fold_3"/>
</dbReference>
<evidence type="ECO:0000259" key="6">
    <source>
        <dbReference type="PROSITE" id="PS50109"/>
    </source>
</evidence>